<proteinExistence type="predicted"/>
<dbReference type="AlphaFoldDB" id="A0AAW9QU93"/>
<sequence length="396" mass="42319">MKHSNLTRSLALLLAGTTTFFAFGEIFPPKLKPASARSIEREEVNIPSIESGGARLPDWERITFRLIPAVEKAGSLDLSSLARELGYDPSRSWDAGDRITSILMLGDLAEATDLPSRSLQSILDRVGLSPGSLSLADFGAIDKQTLKTLVKAIPDLADLSLGDVAPFYDLVEKELGGAIADALSGELLGDLVTDDLLGDLSLDSLNLAGYALDSIPGLLDAPLSEFARWGETLIGEIPGLADLPFADFFIDLGTPGVFALVDVVFGSKEARRTNTVTGSDVVGFAYPCNGNDCAHIELTGPDWLGATLIRGKQWISGNSQRVAGGSGCLAGEEPTGRHPFGRGFKVVLTDTDEAEGIARFGIYFRFSIFCGTSPYIIGPFPWIPLHEKDFIFLGIP</sequence>
<dbReference type="EMBL" id="JBAFSM010000020">
    <property type="protein sequence ID" value="MEG3437877.1"/>
    <property type="molecule type" value="Genomic_DNA"/>
</dbReference>
<dbReference type="RefSeq" id="WP_332865355.1">
    <property type="nucleotide sequence ID" value="NZ_JBAFSM010000020.1"/>
</dbReference>
<comment type="caution">
    <text evidence="1">The sequence shown here is derived from an EMBL/GenBank/DDBJ whole genome shotgun (WGS) entry which is preliminary data.</text>
</comment>
<accession>A0AAW9QU93</accession>
<keyword evidence="2" id="KW-1185">Reference proteome</keyword>
<reference evidence="1 2" key="1">
    <citation type="submission" date="2024-01" db="EMBL/GenBank/DDBJ databases">
        <title>Genomic insights into the taxonomy and metabolism of the cyanobacterium Pannus brasiliensis CCIBt3594.</title>
        <authorList>
            <person name="Machado M."/>
            <person name="Botero N.B."/>
            <person name="Andreote A.P.D."/>
            <person name="Feitosa A.M.T."/>
            <person name="Popin R."/>
            <person name="Sivonen K."/>
            <person name="Fiore M.F."/>
        </authorList>
    </citation>
    <scope>NUCLEOTIDE SEQUENCE [LARGE SCALE GENOMIC DNA]</scope>
    <source>
        <strain evidence="1 2">CCIBt3594</strain>
    </source>
</reference>
<dbReference type="Proteomes" id="UP001328733">
    <property type="component" value="Unassembled WGS sequence"/>
</dbReference>
<protein>
    <submittedName>
        <fullName evidence="1">Uncharacterized protein</fullName>
    </submittedName>
</protein>
<name>A0AAW9QU93_9CHRO</name>
<organism evidence="1 2">
    <name type="scientific">Pannus brasiliensis CCIBt3594</name>
    <dbReference type="NCBI Taxonomy" id="1427578"/>
    <lineage>
        <taxon>Bacteria</taxon>
        <taxon>Bacillati</taxon>
        <taxon>Cyanobacteriota</taxon>
        <taxon>Cyanophyceae</taxon>
        <taxon>Oscillatoriophycideae</taxon>
        <taxon>Chroococcales</taxon>
        <taxon>Microcystaceae</taxon>
        <taxon>Pannus</taxon>
    </lineage>
</organism>
<evidence type="ECO:0000313" key="2">
    <source>
        <dbReference type="Proteomes" id="UP001328733"/>
    </source>
</evidence>
<evidence type="ECO:0000313" key="1">
    <source>
        <dbReference type="EMBL" id="MEG3437877.1"/>
    </source>
</evidence>
<gene>
    <name evidence="1" type="ORF">V0288_12185</name>
</gene>